<evidence type="ECO:0000313" key="7">
    <source>
        <dbReference type="Proteomes" id="UP001196509"/>
    </source>
</evidence>
<evidence type="ECO:0008006" key="8">
    <source>
        <dbReference type="Google" id="ProtNLM"/>
    </source>
</evidence>
<keyword evidence="3 5" id="KW-1133">Transmembrane helix</keyword>
<reference evidence="6" key="1">
    <citation type="submission" date="2021-08" db="EMBL/GenBank/DDBJ databases">
        <title>Hoeflea bacterium WL0058 sp. nov., isolated from the sediment.</title>
        <authorList>
            <person name="Wang L."/>
            <person name="Zhang D."/>
        </authorList>
    </citation>
    <scope>NUCLEOTIDE SEQUENCE</scope>
    <source>
        <strain evidence="6">WL0058</strain>
    </source>
</reference>
<dbReference type="Pfam" id="PF09685">
    <property type="entry name" value="MamF_MmsF"/>
    <property type="match status" value="1"/>
</dbReference>
<sequence>MSDMQNNQGENAAGWFDPGKQNAQLVYILYLVSLAIGLSVIVGLVFAYINRGKSEDWIDTHYTYAIRTFWIGVLYSIICTVLAVVGIGFILMIVALVWYVIRCIKGIQLLARNEPVANVDTWLF</sequence>
<protein>
    <recommendedName>
        <fullName evidence="8">DUF4870 domain-containing protein</fullName>
    </recommendedName>
</protein>
<keyword evidence="2 5" id="KW-0812">Transmembrane</keyword>
<evidence type="ECO:0000256" key="1">
    <source>
        <dbReference type="ARBA" id="ARBA00004141"/>
    </source>
</evidence>
<dbReference type="EMBL" id="JAICBX010000002">
    <property type="protein sequence ID" value="MBW8637426.1"/>
    <property type="molecule type" value="Genomic_DNA"/>
</dbReference>
<evidence type="ECO:0000256" key="3">
    <source>
        <dbReference type="ARBA" id="ARBA00022989"/>
    </source>
</evidence>
<dbReference type="Proteomes" id="UP001196509">
    <property type="component" value="Unassembled WGS sequence"/>
</dbReference>
<dbReference type="RefSeq" id="WP_220228129.1">
    <property type="nucleotide sequence ID" value="NZ_JAICBX010000002.1"/>
</dbReference>
<comment type="caution">
    <text evidence="6">The sequence shown here is derived from an EMBL/GenBank/DDBJ whole genome shotgun (WGS) entry which is preliminary data.</text>
</comment>
<comment type="subcellular location">
    <subcellularLocation>
        <location evidence="1">Membrane</location>
        <topology evidence="1">Multi-pass membrane protein</topology>
    </subcellularLocation>
</comment>
<feature type="transmembrane region" description="Helical" evidence="5">
    <location>
        <begin position="69"/>
        <end position="101"/>
    </location>
</feature>
<evidence type="ECO:0000313" key="6">
    <source>
        <dbReference type="EMBL" id="MBW8637426.1"/>
    </source>
</evidence>
<dbReference type="AlphaFoldDB" id="A0AAE2ZMD5"/>
<name>A0AAE2ZMD5_9HYPH</name>
<organism evidence="6 7">
    <name type="scientific">Flavimaribacter sediminis</name>
    <dbReference type="NCBI Taxonomy" id="2865987"/>
    <lineage>
        <taxon>Bacteria</taxon>
        <taxon>Pseudomonadati</taxon>
        <taxon>Pseudomonadota</taxon>
        <taxon>Alphaproteobacteria</taxon>
        <taxon>Hyphomicrobiales</taxon>
        <taxon>Rhizobiaceae</taxon>
        <taxon>Flavimaribacter</taxon>
    </lineage>
</organism>
<proteinExistence type="predicted"/>
<evidence type="ECO:0000256" key="2">
    <source>
        <dbReference type="ARBA" id="ARBA00022692"/>
    </source>
</evidence>
<evidence type="ECO:0000256" key="4">
    <source>
        <dbReference type="ARBA" id="ARBA00023136"/>
    </source>
</evidence>
<keyword evidence="7" id="KW-1185">Reference proteome</keyword>
<evidence type="ECO:0000256" key="5">
    <source>
        <dbReference type="SAM" id="Phobius"/>
    </source>
</evidence>
<accession>A0AAE2ZMD5</accession>
<gene>
    <name evidence="6" type="ORF">K1W69_09520</name>
</gene>
<dbReference type="InterPro" id="IPR019109">
    <property type="entry name" value="MamF_MmsF"/>
</dbReference>
<feature type="transmembrane region" description="Helical" evidence="5">
    <location>
        <begin position="25"/>
        <end position="49"/>
    </location>
</feature>
<keyword evidence="4 5" id="KW-0472">Membrane</keyword>